<dbReference type="EMBL" id="KZ772757">
    <property type="protein sequence ID" value="PTQ33901.1"/>
    <property type="molecule type" value="Genomic_DNA"/>
</dbReference>
<evidence type="ECO:0000313" key="3">
    <source>
        <dbReference type="Proteomes" id="UP000244005"/>
    </source>
</evidence>
<dbReference type="OrthoDB" id="10362550at2759"/>
<proteinExistence type="predicted"/>
<evidence type="ECO:0000256" key="1">
    <source>
        <dbReference type="SAM" id="MobiDB-lite"/>
    </source>
</evidence>
<protein>
    <submittedName>
        <fullName evidence="2">Uncharacterized protein</fullName>
    </submittedName>
</protein>
<evidence type="ECO:0000313" key="2">
    <source>
        <dbReference type="EMBL" id="PTQ33901.1"/>
    </source>
</evidence>
<name>A0A2R6WJ98_MARPO</name>
<dbReference type="Gramene" id="Mp3g09250.1">
    <property type="protein sequence ID" value="Mp3g09250.1.cds"/>
    <property type="gene ID" value="Mp3g09250"/>
</dbReference>
<keyword evidence="3" id="KW-1185">Reference proteome</keyword>
<dbReference type="Proteomes" id="UP000244005">
    <property type="component" value="Unassembled WGS sequence"/>
</dbReference>
<sequence length="119" mass="13018">MSSGQHADSLKLSQRDLKRPGETELPGAPIVHVENVEQVQPGLTGSGKKSVEAPKHHHQSPPITHETENVKTTVTEEDDSDMKTSFVDKMKGKVSQIGDKLRPNNAVHAKEEDPHPSVM</sequence>
<feature type="compositionally biased region" description="Basic and acidic residues" evidence="1">
    <location>
        <begin position="13"/>
        <end position="22"/>
    </location>
</feature>
<gene>
    <name evidence="2" type="ORF">MARPO_0085s0104</name>
</gene>
<feature type="compositionally biased region" description="Basic and acidic residues" evidence="1">
    <location>
        <begin position="108"/>
        <end position="119"/>
    </location>
</feature>
<accession>A0A2R6WJ98</accession>
<feature type="region of interest" description="Disordered" evidence="1">
    <location>
        <begin position="1"/>
        <end position="119"/>
    </location>
</feature>
<dbReference type="AlphaFoldDB" id="A0A2R6WJ98"/>
<organism evidence="2 3">
    <name type="scientific">Marchantia polymorpha</name>
    <name type="common">Common liverwort</name>
    <name type="synonym">Marchantia aquatica</name>
    <dbReference type="NCBI Taxonomy" id="3197"/>
    <lineage>
        <taxon>Eukaryota</taxon>
        <taxon>Viridiplantae</taxon>
        <taxon>Streptophyta</taxon>
        <taxon>Embryophyta</taxon>
        <taxon>Marchantiophyta</taxon>
        <taxon>Marchantiopsida</taxon>
        <taxon>Marchantiidae</taxon>
        <taxon>Marchantiales</taxon>
        <taxon>Marchantiaceae</taxon>
        <taxon>Marchantia</taxon>
    </lineage>
</organism>
<reference evidence="3" key="1">
    <citation type="journal article" date="2017" name="Cell">
        <title>Insights into land plant evolution garnered from the Marchantia polymorpha genome.</title>
        <authorList>
            <person name="Bowman J.L."/>
            <person name="Kohchi T."/>
            <person name="Yamato K.T."/>
            <person name="Jenkins J."/>
            <person name="Shu S."/>
            <person name="Ishizaki K."/>
            <person name="Yamaoka S."/>
            <person name="Nishihama R."/>
            <person name="Nakamura Y."/>
            <person name="Berger F."/>
            <person name="Adam C."/>
            <person name="Aki S.S."/>
            <person name="Althoff F."/>
            <person name="Araki T."/>
            <person name="Arteaga-Vazquez M.A."/>
            <person name="Balasubrmanian S."/>
            <person name="Barry K."/>
            <person name="Bauer D."/>
            <person name="Boehm C.R."/>
            <person name="Briginshaw L."/>
            <person name="Caballero-Perez J."/>
            <person name="Catarino B."/>
            <person name="Chen F."/>
            <person name="Chiyoda S."/>
            <person name="Chovatia M."/>
            <person name="Davies K.M."/>
            <person name="Delmans M."/>
            <person name="Demura T."/>
            <person name="Dierschke T."/>
            <person name="Dolan L."/>
            <person name="Dorantes-Acosta A.E."/>
            <person name="Eklund D.M."/>
            <person name="Florent S.N."/>
            <person name="Flores-Sandoval E."/>
            <person name="Fujiyama A."/>
            <person name="Fukuzawa H."/>
            <person name="Galik B."/>
            <person name="Grimanelli D."/>
            <person name="Grimwood J."/>
            <person name="Grossniklaus U."/>
            <person name="Hamada T."/>
            <person name="Haseloff J."/>
            <person name="Hetherington A.J."/>
            <person name="Higo A."/>
            <person name="Hirakawa Y."/>
            <person name="Hundley H.N."/>
            <person name="Ikeda Y."/>
            <person name="Inoue K."/>
            <person name="Inoue S.I."/>
            <person name="Ishida S."/>
            <person name="Jia Q."/>
            <person name="Kakita M."/>
            <person name="Kanazawa T."/>
            <person name="Kawai Y."/>
            <person name="Kawashima T."/>
            <person name="Kennedy M."/>
            <person name="Kinose K."/>
            <person name="Kinoshita T."/>
            <person name="Kohara Y."/>
            <person name="Koide E."/>
            <person name="Komatsu K."/>
            <person name="Kopischke S."/>
            <person name="Kubo M."/>
            <person name="Kyozuka J."/>
            <person name="Lagercrantz U."/>
            <person name="Lin S.S."/>
            <person name="Lindquist E."/>
            <person name="Lipzen A.M."/>
            <person name="Lu C.W."/>
            <person name="De Luna E."/>
            <person name="Martienssen R.A."/>
            <person name="Minamino N."/>
            <person name="Mizutani M."/>
            <person name="Mizutani M."/>
            <person name="Mochizuki N."/>
            <person name="Monte I."/>
            <person name="Mosher R."/>
            <person name="Nagasaki H."/>
            <person name="Nakagami H."/>
            <person name="Naramoto S."/>
            <person name="Nishitani K."/>
            <person name="Ohtani M."/>
            <person name="Okamoto T."/>
            <person name="Okumura M."/>
            <person name="Phillips J."/>
            <person name="Pollak B."/>
            <person name="Reinders A."/>
            <person name="Rovekamp M."/>
            <person name="Sano R."/>
            <person name="Sawa S."/>
            <person name="Schmid M.W."/>
            <person name="Shirakawa M."/>
            <person name="Solano R."/>
            <person name="Spunde A."/>
            <person name="Suetsugu N."/>
            <person name="Sugano S."/>
            <person name="Sugiyama A."/>
            <person name="Sun R."/>
            <person name="Suzuki Y."/>
            <person name="Takenaka M."/>
            <person name="Takezawa D."/>
            <person name="Tomogane H."/>
            <person name="Tsuzuki M."/>
            <person name="Ueda T."/>
            <person name="Umeda M."/>
            <person name="Ward J.M."/>
            <person name="Watanabe Y."/>
            <person name="Yazaki K."/>
            <person name="Yokoyama R."/>
            <person name="Yoshitake Y."/>
            <person name="Yotsui I."/>
            <person name="Zachgo S."/>
            <person name="Schmutz J."/>
        </authorList>
    </citation>
    <scope>NUCLEOTIDE SEQUENCE [LARGE SCALE GENOMIC DNA]</scope>
    <source>
        <strain evidence="3">Tak-1</strain>
    </source>
</reference>